<sequence length="426" mass="48780">MRNITCKTTPVSRSRKGAQSGRRASAVAGAAYRAGENLKHENYSDDGKDKWFRYANRSDVVRETFIMAPSDAPEFVHDRSSLWNWVEDRERSATARLGREVQLGFAYELSHEEQRSLVQQFVQKEFVDKGFVADVAIHNYGRTIPSMGLSETQAEKIRGLAEAGIRFLSREDAQGVESVHVMEITNRDGHVTGFKLYQPHAHVRVTPRIVEDGEFANNKYASRELNRHETAMRWRYEWPELQNGSLERIGSEVRVSATSETEDEFPDLRFLGRAQSQESQAIEERRDALDESHATDHAEAQEAEAADDAFRAIHNESVKDAYLELEDPKGSTSEEGQRTRLALWWQRQADRFGEWKETFREHADAWRDRFDQHAQRIRGAFGWELDPEEQEVASETPSPEVEAPQTGPPEAGIDRPPEPEQEEPDR</sequence>
<feature type="region of interest" description="Disordered" evidence="3">
    <location>
        <begin position="1"/>
        <end position="24"/>
    </location>
</feature>
<organism evidence="5 6">
    <name type="scientific">Jannaschia pagri</name>
    <dbReference type="NCBI Taxonomy" id="2829797"/>
    <lineage>
        <taxon>Bacteria</taxon>
        <taxon>Pseudomonadati</taxon>
        <taxon>Pseudomonadota</taxon>
        <taxon>Alphaproteobacteria</taxon>
        <taxon>Rhodobacterales</taxon>
        <taxon>Roseobacteraceae</taxon>
        <taxon>Jannaschia</taxon>
    </lineage>
</organism>
<protein>
    <recommendedName>
        <fullName evidence="4">MobA/MobL protein domain-containing protein</fullName>
    </recommendedName>
</protein>
<dbReference type="EMBL" id="BPFH01000012">
    <property type="protein sequence ID" value="GIT97115.1"/>
    <property type="molecule type" value="Genomic_DNA"/>
</dbReference>
<keyword evidence="6" id="KW-1185">Reference proteome</keyword>
<accession>A0ABQ4NRS6</accession>
<gene>
    <name evidence="5" type="ORF">JANAI62_37380</name>
</gene>
<feature type="compositionally biased region" description="Basic and acidic residues" evidence="3">
    <location>
        <begin position="282"/>
        <end position="300"/>
    </location>
</feature>
<dbReference type="InterPro" id="IPR005053">
    <property type="entry name" value="MobA_MobL"/>
</dbReference>
<comment type="caution">
    <text evidence="5">The sequence shown here is derived from an EMBL/GenBank/DDBJ whole genome shotgun (WGS) entry which is preliminary data.</text>
</comment>
<dbReference type="Gene3D" id="3.30.930.30">
    <property type="match status" value="1"/>
</dbReference>
<feature type="compositionally biased region" description="Polar residues" evidence="3">
    <location>
        <begin position="1"/>
        <end position="12"/>
    </location>
</feature>
<proteinExistence type="inferred from homology"/>
<feature type="domain" description="MobA/MobL protein" evidence="4">
    <location>
        <begin position="25"/>
        <end position="259"/>
    </location>
</feature>
<evidence type="ECO:0000256" key="3">
    <source>
        <dbReference type="SAM" id="MobiDB-lite"/>
    </source>
</evidence>
<dbReference type="Proteomes" id="UP000786693">
    <property type="component" value="Unassembled WGS sequence"/>
</dbReference>
<dbReference type="RefSeq" id="WP_220750592.1">
    <property type="nucleotide sequence ID" value="NZ_BPFH01000012.1"/>
</dbReference>
<evidence type="ECO:0000256" key="1">
    <source>
        <dbReference type="ARBA" id="ARBA00010873"/>
    </source>
</evidence>
<comment type="similarity">
    <text evidence="1">Belongs to the MobA/MobL family.</text>
</comment>
<keyword evidence="2" id="KW-0184">Conjugation</keyword>
<evidence type="ECO:0000313" key="5">
    <source>
        <dbReference type="EMBL" id="GIT97115.1"/>
    </source>
</evidence>
<evidence type="ECO:0000259" key="4">
    <source>
        <dbReference type="Pfam" id="PF03389"/>
    </source>
</evidence>
<feature type="region of interest" description="Disordered" evidence="3">
    <location>
        <begin position="380"/>
        <end position="426"/>
    </location>
</feature>
<feature type="region of interest" description="Disordered" evidence="3">
    <location>
        <begin position="276"/>
        <end position="303"/>
    </location>
</feature>
<name>A0ABQ4NRS6_9RHOB</name>
<dbReference type="Pfam" id="PF03389">
    <property type="entry name" value="MobA_MobL"/>
    <property type="match status" value="1"/>
</dbReference>
<evidence type="ECO:0000256" key="2">
    <source>
        <dbReference type="ARBA" id="ARBA00022971"/>
    </source>
</evidence>
<evidence type="ECO:0000313" key="6">
    <source>
        <dbReference type="Proteomes" id="UP000786693"/>
    </source>
</evidence>
<reference evidence="5 6" key="1">
    <citation type="submission" date="2021-05" db="EMBL/GenBank/DDBJ databases">
        <title>Bacteria Genome sequencing.</title>
        <authorList>
            <person name="Takabe Y."/>
            <person name="Nakajima Y."/>
            <person name="Suzuki S."/>
            <person name="Shiozaki T."/>
        </authorList>
    </citation>
    <scope>NUCLEOTIDE SEQUENCE [LARGE SCALE GENOMIC DNA]</scope>
    <source>
        <strain evidence="5 6">AI_62</strain>
    </source>
</reference>